<dbReference type="GO" id="GO:0019877">
    <property type="term" value="P:diaminopimelate biosynthetic process"/>
    <property type="evidence" value="ECO:0007669"/>
    <property type="project" value="UniProtKB-UniRule"/>
</dbReference>
<dbReference type="SUPFAM" id="SSF51569">
    <property type="entry name" value="Aldolase"/>
    <property type="match status" value="1"/>
</dbReference>
<dbReference type="Proteomes" id="UP000319576">
    <property type="component" value="Chromosome"/>
</dbReference>
<dbReference type="GO" id="GO:0009089">
    <property type="term" value="P:lysine biosynthetic process via diaminopimelate"/>
    <property type="evidence" value="ECO:0007669"/>
    <property type="project" value="UniProtKB-UniRule"/>
</dbReference>
<dbReference type="EC" id="4.3.3.7" evidence="4 12"/>
<evidence type="ECO:0000256" key="13">
    <source>
        <dbReference type="PIRNR" id="PIRNR001365"/>
    </source>
</evidence>
<evidence type="ECO:0000256" key="6">
    <source>
        <dbReference type="ARBA" id="ARBA00022605"/>
    </source>
</evidence>
<evidence type="ECO:0000256" key="14">
    <source>
        <dbReference type="PIRSR" id="PIRSR001365-1"/>
    </source>
</evidence>
<evidence type="ECO:0000256" key="9">
    <source>
        <dbReference type="ARBA" id="ARBA00023239"/>
    </source>
</evidence>
<evidence type="ECO:0000313" key="16">
    <source>
        <dbReference type="EMBL" id="QDU22733.1"/>
    </source>
</evidence>
<dbReference type="PANTHER" id="PTHR12128:SF66">
    <property type="entry name" value="4-HYDROXY-2-OXOGLUTARATE ALDOLASE, MITOCHONDRIAL"/>
    <property type="match status" value="1"/>
</dbReference>
<evidence type="ECO:0000256" key="7">
    <source>
        <dbReference type="ARBA" id="ARBA00022915"/>
    </source>
</evidence>
<protein>
    <recommendedName>
        <fullName evidence="4 12">4-hydroxy-tetrahydrodipicolinate synthase</fullName>
        <shortName evidence="12">HTPA synthase</shortName>
        <ecNumber evidence="4 12">4.3.3.7</ecNumber>
    </recommendedName>
</protein>
<dbReference type="NCBIfam" id="TIGR00674">
    <property type="entry name" value="dapA"/>
    <property type="match status" value="1"/>
</dbReference>
<dbReference type="GO" id="GO:0005829">
    <property type="term" value="C:cytosol"/>
    <property type="evidence" value="ECO:0007669"/>
    <property type="project" value="TreeGrafter"/>
</dbReference>
<reference evidence="16 17" key="1">
    <citation type="submission" date="2019-02" db="EMBL/GenBank/DDBJ databases">
        <title>Deep-cultivation of Planctomycetes and their phenomic and genomic characterization uncovers novel biology.</title>
        <authorList>
            <person name="Wiegand S."/>
            <person name="Jogler M."/>
            <person name="Boedeker C."/>
            <person name="Pinto D."/>
            <person name="Vollmers J."/>
            <person name="Rivas-Marin E."/>
            <person name="Kohn T."/>
            <person name="Peeters S.H."/>
            <person name="Heuer A."/>
            <person name="Rast P."/>
            <person name="Oberbeckmann S."/>
            <person name="Bunk B."/>
            <person name="Jeske O."/>
            <person name="Meyerdierks A."/>
            <person name="Storesund J.E."/>
            <person name="Kallscheuer N."/>
            <person name="Luecker S."/>
            <person name="Lage O.M."/>
            <person name="Pohl T."/>
            <person name="Merkel B.J."/>
            <person name="Hornburger P."/>
            <person name="Mueller R.-W."/>
            <person name="Bruemmer F."/>
            <person name="Labrenz M."/>
            <person name="Spormann A.M."/>
            <person name="Op den Camp H."/>
            <person name="Overmann J."/>
            <person name="Amann R."/>
            <person name="Jetten M.S.M."/>
            <person name="Mascher T."/>
            <person name="Medema M.H."/>
            <person name="Devos D.P."/>
            <person name="Kaster A.-K."/>
            <person name="Ovreas L."/>
            <person name="Rohde M."/>
            <person name="Galperin M.Y."/>
            <person name="Jogler C."/>
        </authorList>
    </citation>
    <scope>NUCLEOTIDE SEQUENCE [LARGE SCALE GENOMIC DNA]</scope>
    <source>
        <strain evidence="16 17">ETA_A1</strain>
    </source>
</reference>
<evidence type="ECO:0000256" key="12">
    <source>
        <dbReference type="HAMAP-Rule" id="MF_00418"/>
    </source>
</evidence>
<evidence type="ECO:0000256" key="2">
    <source>
        <dbReference type="ARBA" id="ARBA00005120"/>
    </source>
</evidence>
<keyword evidence="10 12" id="KW-0704">Schiff base</keyword>
<keyword evidence="6 12" id="KW-0028">Amino-acid biosynthesis</keyword>
<comment type="similarity">
    <text evidence="3 12 13">Belongs to the DapA family.</text>
</comment>
<feature type="active site" description="Proton donor/acceptor" evidence="12 14">
    <location>
        <position position="139"/>
    </location>
</feature>
<evidence type="ECO:0000256" key="11">
    <source>
        <dbReference type="ARBA" id="ARBA00047836"/>
    </source>
</evidence>
<keyword evidence="9 12" id="KW-0456">Lyase</keyword>
<keyword evidence="17" id="KW-1185">Reference proteome</keyword>
<dbReference type="PROSITE" id="PS00666">
    <property type="entry name" value="DHDPS_2"/>
    <property type="match status" value="1"/>
</dbReference>
<keyword evidence="7 12" id="KW-0220">Diaminopimelate biosynthesis</keyword>
<dbReference type="InterPro" id="IPR002220">
    <property type="entry name" value="DapA-like"/>
</dbReference>
<dbReference type="RefSeq" id="WP_145242709.1">
    <property type="nucleotide sequence ID" value="NZ_CP036273.1"/>
</dbReference>
<proteinExistence type="inferred from homology"/>
<evidence type="ECO:0000256" key="15">
    <source>
        <dbReference type="PIRSR" id="PIRSR001365-2"/>
    </source>
</evidence>
<comment type="pathway">
    <text evidence="2 12">Amino-acid biosynthesis; L-lysine biosynthesis via DAP pathway; (S)-tetrahydrodipicolinate from L-aspartate: step 3/4.</text>
</comment>
<dbReference type="OrthoDB" id="9782828at2"/>
<keyword evidence="5 12" id="KW-0963">Cytoplasm</keyword>
<dbReference type="InterPro" id="IPR020624">
    <property type="entry name" value="Schiff_base-form_aldolases_CS"/>
</dbReference>
<evidence type="ECO:0000313" key="17">
    <source>
        <dbReference type="Proteomes" id="UP000319576"/>
    </source>
</evidence>
<dbReference type="SMART" id="SM01130">
    <property type="entry name" value="DHDPS"/>
    <property type="match status" value="1"/>
</dbReference>
<feature type="active site" description="Schiff-base intermediate with substrate" evidence="12 14">
    <location>
        <position position="168"/>
    </location>
</feature>
<comment type="subcellular location">
    <subcellularLocation>
        <location evidence="12">Cytoplasm</location>
    </subcellularLocation>
</comment>
<feature type="binding site" evidence="12 15">
    <location>
        <position position="51"/>
    </location>
    <ligand>
        <name>pyruvate</name>
        <dbReference type="ChEBI" id="CHEBI:15361"/>
    </ligand>
</feature>
<dbReference type="GO" id="GO:0008840">
    <property type="term" value="F:4-hydroxy-tetrahydrodipicolinate synthase activity"/>
    <property type="evidence" value="ECO:0007669"/>
    <property type="project" value="UniProtKB-UniRule"/>
</dbReference>
<evidence type="ECO:0000256" key="4">
    <source>
        <dbReference type="ARBA" id="ARBA00012086"/>
    </source>
</evidence>
<evidence type="ECO:0000256" key="5">
    <source>
        <dbReference type="ARBA" id="ARBA00022490"/>
    </source>
</evidence>
<evidence type="ECO:0000256" key="1">
    <source>
        <dbReference type="ARBA" id="ARBA00003294"/>
    </source>
</evidence>
<dbReference type="AlphaFoldDB" id="A0A517XZ26"/>
<accession>A0A517XZ26</accession>
<gene>
    <name evidence="16" type="primary">dapA_1</name>
    <name evidence="12" type="synonym">dapA</name>
    <name evidence="16" type="ORF">ETAA1_47190</name>
</gene>
<dbReference type="Pfam" id="PF00701">
    <property type="entry name" value="DHDPS"/>
    <property type="match status" value="1"/>
</dbReference>
<dbReference type="InterPro" id="IPR020625">
    <property type="entry name" value="Schiff_base-form_aldolases_AS"/>
</dbReference>
<dbReference type="PIRSF" id="PIRSF001365">
    <property type="entry name" value="DHDPS"/>
    <property type="match status" value="1"/>
</dbReference>
<comment type="caution">
    <text evidence="12">Was originally thought to be a dihydrodipicolinate synthase (DHDPS), catalyzing the condensation of (S)-aspartate-beta-semialdehyde [(S)-ASA] and pyruvate to dihydrodipicolinate (DHDP). However, it was shown in E.coli that the product of the enzymatic reaction is not dihydrodipicolinate but in fact (4S)-4-hydroxy-2,3,4,5-tetrahydro-(2S)-dipicolinic acid (HTPA), and that the consecutive dehydration reaction leading to DHDP is not spontaneous but catalyzed by DapB.</text>
</comment>
<sequence>MPATRGEQFAGVTVALVTPFTSGEIDWADLGKLVDWHAEQGTHGLVPCGTTGESPTLDHEEHERVVAFVCERARGRLKVMAGTGSNSTREAIRMTKAAKKAGADGTLQVGPYYNKPTQDGYFRHFAAIADACDLPQVIYNIPGRTGSEIAAETIAKLADAYPVVVGVKEATGKLDMASQVIALTDLTVLSGDDSLTLPIMAVGGRGVVSVVGNVVPRDLMALCAAFDAGKIDEAQRWHRKLFPLCRDMLGVATNPIPLKAAMKLLGRGTGELRLPMTPLDAAGEARVRATLSGYGLL</sequence>
<dbReference type="KEGG" id="uli:ETAA1_47190"/>
<feature type="site" description="Part of a proton relay during catalysis" evidence="12">
    <location>
        <position position="50"/>
    </location>
</feature>
<dbReference type="PANTHER" id="PTHR12128">
    <property type="entry name" value="DIHYDRODIPICOLINATE SYNTHASE"/>
    <property type="match status" value="1"/>
</dbReference>
<comment type="subunit">
    <text evidence="12">Homotetramer; dimer of dimers.</text>
</comment>
<comment type="function">
    <text evidence="1 12">Catalyzes the condensation of (S)-aspartate-beta-semialdehyde [(S)-ASA] and pyruvate to 4-hydroxy-tetrahydrodipicolinate (HTPA).</text>
</comment>
<evidence type="ECO:0000256" key="3">
    <source>
        <dbReference type="ARBA" id="ARBA00007592"/>
    </source>
</evidence>
<dbReference type="InterPro" id="IPR005263">
    <property type="entry name" value="DapA"/>
</dbReference>
<dbReference type="CDD" id="cd00950">
    <property type="entry name" value="DHDPS"/>
    <property type="match status" value="1"/>
</dbReference>
<feature type="binding site" evidence="12 15">
    <location>
        <position position="208"/>
    </location>
    <ligand>
        <name>pyruvate</name>
        <dbReference type="ChEBI" id="CHEBI:15361"/>
    </ligand>
</feature>
<comment type="catalytic activity">
    <reaction evidence="11 12">
        <text>L-aspartate 4-semialdehyde + pyruvate = (2S,4S)-4-hydroxy-2,3,4,5-tetrahydrodipicolinate + H2O + H(+)</text>
        <dbReference type="Rhea" id="RHEA:34171"/>
        <dbReference type="ChEBI" id="CHEBI:15361"/>
        <dbReference type="ChEBI" id="CHEBI:15377"/>
        <dbReference type="ChEBI" id="CHEBI:15378"/>
        <dbReference type="ChEBI" id="CHEBI:67139"/>
        <dbReference type="ChEBI" id="CHEBI:537519"/>
        <dbReference type="EC" id="4.3.3.7"/>
    </reaction>
</comment>
<dbReference type="PROSITE" id="PS00665">
    <property type="entry name" value="DHDPS_1"/>
    <property type="match status" value="1"/>
</dbReference>
<dbReference type="InterPro" id="IPR013785">
    <property type="entry name" value="Aldolase_TIM"/>
</dbReference>
<evidence type="ECO:0000256" key="10">
    <source>
        <dbReference type="ARBA" id="ARBA00023270"/>
    </source>
</evidence>
<dbReference type="UniPathway" id="UPA00034">
    <property type="reaction ID" value="UER00017"/>
</dbReference>
<dbReference type="EMBL" id="CP036273">
    <property type="protein sequence ID" value="QDU22733.1"/>
    <property type="molecule type" value="Genomic_DNA"/>
</dbReference>
<name>A0A517XZ26_9BACT</name>
<keyword evidence="8 12" id="KW-0457">Lysine biosynthesis</keyword>
<dbReference type="PRINTS" id="PR00146">
    <property type="entry name" value="DHPICSNTHASE"/>
</dbReference>
<dbReference type="Gene3D" id="3.20.20.70">
    <property type="entry name" value="Aldolase class I"/>
    <property type="match status" value="1"/>
</dbReference>
<evidence type="ECO:0000256" key="8">
    <source>
        <dbReference type="ARBA" id="ARBA00023154"/>
    </source>
</evidence>
<dbReference type="HAMAP" id="MF_00418">
    <property type="entry name" value="DapA"/>
    <property type="match status" value="1"/>
</dbReference>
<organism evidence="16 17">
    <name type="scientific">Urbifossiella limnaea</name>
    <dbReference type="NCBI Taxonomy" id="2528023"/>
    <lineage>
        <taxon>Bacteria</taxon>
        <taxon>Pseudomonadati</taxon>
        <taxon>Planctomycetota</taxon>
        <taxon>Planctomycetia</taxon>
        <taxon>Gemmatales</taxon>
        <taxon>Gemmataceae</taxon>
        <taxon>Urbifossiella</taxon>
    </lineage>
</organism>
<feature type="site" description="Part of a proton relay during catalysis" evidence="12">
    <location>
        <position position="113"/>
    </location>
</feature>